<evidence type="ECO:0000256" key="6">
    <source>
        <dbReference type="ARBA" id="ARBA00022833"/>
    </source>
</evidence>
<dbReference type="PANTHER" id="PTHR11239">
    <property type="entry name" value="DNA-DIRECTED RNA POLYMERASE"/>
    <property type="match status" value="1"/>
</dbReference>
<dbReference type="CDD" id="cd10507">
    <property type="entry name" value="Zn-ribbon_RPA12"/>
    <property type="match status" value="1"/>
</dbReference>
<dbReference type="GO" id="GO:0006363">
    <property type="term" value="P:termination of RNA polymerase I transcription"/>
    <property type="evidence" value="ECO:0007669"/>
    <property type="project" value="TreeGrafter"/>
</dbReference>
<keyword evidence="3 10" id="KW-0240">DNA-directed RNA polymerase</keyword>
<dbReference type="GO" id="GO:0003899">
    <property type="term" value="F:DNA-directed RNA polymerase activity"/>
    <property type="evidence" value="ECO:0007669"/>
    <property type="project" value="InterPro"/>
</dbReference>
<dbReference type="InterPro" id="IPR034004">
    <property type="entry name" value="Zn_ribbon_RPA12_C"/>
</dbReference>
<dbReference type="PANTHER" id="PTHR11239:SF14">
    <property type="entry name" value="DNA-DIRECTED RNA POLYMERASE I SUBUNIT RPA12"/>
    <property type="match status" value="1"/>
</dbReference>
<keyword evidence="5 8" id="KW-0863">Zinc-finger</keyword>
<keyword evidence="6" id="KW-0862">Zinc</keyword>
<dbReference type="GO" id="GO:0008270">
    <property type="term" value="F:zinc ion binding"/>
    <property type="evidence" value="ECO:0007669"/>
    <property type="project" value="UniProtKB-KW"/>
</dbReference>
<protein>
    <recommendedName>
        <fullName evidence="2">DNA-directed RNA polymerase I subunit RPA12</fullName>
    </recommendedName>
</protein>
<sequence length="142" mass="16000">MAIQFCGPCGNTLDISSASIVRCDCCGSMNKNNLFDGIVTVSSTNNFPSELRRKRQPTQHLQCLAAEDTWATAEETCRKCGAKEVRYTALQLRSADEGTTLFYYCPGCLERILDGTKVTEQQSQEYVIQYLQRLKTTPWRLV</sequence>
<dbReference type="Proteomes" id="UP000801864">
    <property type="component" value="Unassembled WGS sequence"/>
</dbReference>
<reference evidence="10 11" key="1">
    <citation type="submission" date="2018-06" db="EMBL/GenBank/DDBJ databases">
        <title>Genome analysis of cellulolytic fungus Trichoderma lentiforme CFAM-422.</title>
        <authorList>
            <person name="Steindorff A.S."/>
            <person name="Formighieri E.F."/>
            <person name="Midorikawa G.E.O."/>
            <person name="Tamietti M.S."/>
            <person name="Ramos E.Z."/>
            <person name="Silva A.S."/>
            <person name="Bon E.P.S."/>
            <person name="Mendes T.D."/>
            <person name="Damaso M.C.T."/>
            <person name="Favaro L.C.L."/>
        </authorList>
    </citation>
    <scope>NUCLEOTIDE SEQUENCE [LARGE SCALE GENOMIC DNA]</scope>
    <source>
        <strain evidence="10 11">CFAM-422</strain>
    </source>
</reference>
<feature type="domain" description="TFIIS-type" evidence="9">
    <location>
        <begin position="73"/>
        <end position="113"/>
    </location>
</feature>
<evidence type="ECO:0000313" key="11">
    <source>
        <dbReference type="Proteomes" id="UP000801864"/>
    </source>
</evidence>
<name>A0A9P5C6Q6_9HYPO</name>
<evidence type="ECO:0000256" key="1">
    <source>
        <dbReference type="ARBA" id="ARBA00004604"/>
    </source>
</evidence>
<dbReference type="Gene3D" id="2.20.25.10">
    <property type="match status" value="1"/>
</dbReference>
<dbReference type="GO" id="GO:0003676">
    <property type="term" value="F:nucleic acid binding"/>
    <property type="evidence" value="ECO:0007669"/>
    <property type="project" value="InterPro"/>
</dbReference>
<evidence type="ECO:0000313" key="10">
    <source>
        <dbReference type="EMBL" id="KAF3057720.1"/>
    </source>
</evidence>
<evidence type="ECO:0000259" key="9">
    <source>
        <dbReference type="PROSITE" id="PS51133"/>
    </source>
</evidence>
<evidence type="ECO:0000256" key="8">
    <source>
        <dbReference type="PROSITE-ProRule" id="PRU00472"/>
    </source>
</evidence>
<accession>A0A9P5C6Q6</accession>
<dbReference type="AlphaFoldDB" id="A0A9P5C6Q6"/>
<keyword evidence="3 10" id="KW-0804">Transcription</keyword>
<evidence type="ECO:0000256" key="7">
    <source>
        <dbReference type="ARBA" id="ARBA00023242"/>
    </source>
</evidence>
<evidence type="ECO:0000256" key="3">
    <source>
        <dbReference type="ARBA" id="ARBA00022478"/>
    </source>
</evidence>
<keyword evidence="4" id="KW-0479">Metal-binding</keyword>
<dbReference type="SUPFAM" id="SSF57783">
    <property type="entry name" value="Zinc beta-ribbon"/>
    <property type="match status" value="1"/>
</dbReference>
<evidence type="ECO:0000256" key="2">
    <source>
        <dbReference type="ARBA" id="ARBA00018784"/>
    </source>
</evidence>
<dbReference type="EMBL" id="QLNT01000028">
    <property type="protein sequence ID" value="KAF3057720.1"/>
    <property type="molecule type" value="Genomic_DNA"/>
</dbReference>
<dbReference type="InterPro" id="IPR001222">
    <property type="entry name" value="Znf_TFIIS"/>
</dbReference>
<dbReference type="PROSITE" id="PS51133">
    <property type="entry name" value="ZF_TFIIS_2"/>
    <property type="match status" value="1"/>
</dbReference>
<keyword evidence="11" id="KW-1185">Reference proteome</keyword>
<organism evidence="10 11">
    <name type="scientific">Trichoderma lentiforme</name>
    <dbReference type="NCBI Taxonomy" id="1567552"/>
    <lineage>
        <taxon>Eukaryota</taxon>
        <taxon>Fungi</taxon>
        <taxon>Dikarya</taxon>
        <taxon>Ascomycota</taxon>
        <taxon>Pezizomycotina</taxon>
        <taxon>Sordariomycetes</taxon>
        <taxon>Hypocreomycetidae</taxon>
        <taxon>Hypocreales</taxon>
        <taxon>Hypocreaceae</taxon>
        <taxon>Trichoderma</taxon>
    </lineage>
</organism>
<gene>
    <name evidence="10" type="ORF">CFAM422_012260</name>
</gene>
<dbReference type="SMART" id="SM00440">
    <property type="entry name" value="ZnF_C2C2"/>
    <property type="match status" value="1"/>
</dbReference>
<dbReference type="GO" id="GO:0005736">
    <property type="term" value="C:RNA polymerase I complex"/>
    <property type="evidence" value="ECO:0007669"/>
    <property type="project" value="TreeGrafter"/>
</dbReference>
<evidence type="ECO:0000256" key="4">
    <source>
        <dbReference type="ARBA" id="ARBA00022723"/>
    </source>
</evidence>
<proteinExistence type="predicted"/>
<comment type="subcellular location">
    <subcellularLocation>
        <location evidence="1">Nucleus</location>
        <location evidence="1">Nucleolus</location>
    </subcellularLocation>
</comment>
<dbReference type="Pfam" id="PF01096">
    <property type="entry name" value="Zn_ribbon_TFIIS"/>
    <property type="match status" value="1"/>
</dbReference>
<comment type="caution">
    <text evidence="10">The sequence shown here is derived from an EMBL/GenBank/DDBJ whole genome shotgun (WGS) entry which is preliminary data.</text>
</comment>
<dbReference type="InterPro" id="IPR012164">
    <property type="entry name" value="Rpa12/Rpb9/Rpc10/TFS"/>
</dbReference>
<evidence type="ECO:0000256" key="5">
    <source>
        <dbReference type="ARBA" id="ARBA00022771"/>
    </source>
</evidence>
<keyword evidence="7" id="KW-0539">Nucleus</keyword>